<feature type="transmembrane region" description="Helical" evidence="1">
    <location>
        <begin position="6"/>
        <end position="30"/>
    </location>
</feature>
<dbReference type="Gene3D" id="3.30.70.270">
    <property type="match status" value="1"/>
</dbReference>
<dbReference type="PANTHER" id="PTHR43155:SF2">
    <property type="entry name" value="CYCLIC DI-GMP PHOSPHODIESTERASE PA4108"/>
    <property type="match status" value="1"/>
</dbReference>
<evidence type="ECO:0000256" key="1">
    <source>
        <dbReference type="SAM" id="Phobius"/>
    </source>
</evidence>
<dbReference type="PROSITE" id="PS50885">
    <property type="entry name" value="HAMP"/>
    <property type="match status" value="1"/>
</dbReference>
<evidence type="ECO:0000259" key="4">
    <source>
        <dbReference type="PROSITE" id="PS50885"/>
    </source>
</evidence>
<dbReference type="GO" id="GO:0007165">
    <property type="term" value="P:signal transduction"/>
    <property type="evidence" value="ECO:0007669"/>
    <property type="project" value="InterPro"/>
</dbReference>
<evidence type="ECO:0000259" key="5">
    <source>
        <dbReference type="PROSITE" id="PS50887"/>
    </source>
</evidence>
<dbReference type="SUPFAM" id="SSF109604">
    <property type="entry name" value="HD-domain/PDEase-like"/>
    <property type="match status" value="1"/>
</dbReference>
<dbReference type="InterPro" id="IPR003660">
    <property type="entry name" value="HAMP_dom"/>
</dbReference>
<dbReference type="InterPro" id="IPR013656">
    <property type="entry name" value="PAS_4"/>
</dbReference>
<dbReference type="PANTHER" id="PTHR43155">
    <property type="entry name" value="CYCLIC DI-GMP PHOSPHODIESTERASE PA4108-RELATED"/>
    <property type="match status" value="1"/>
</dbReference>
<proteinExistence type="predicted"/>
<dbReference type="Pfam" id="PF08448">
    <property type="entry name" value="PAS_4"/>
    <property type="match status" value="1"/>
</dbReference>
<dbReference type="Pfam" id="PF00990">
    <property type="entry name" value="GGDEF"/>
    <property type="match status" value="1"/>
</dbReference>
<keyword evidence="1" id="KW-0812">Transmembrane</keyword>
<gene>
    <name evidence="8" type="ORF">SDC9_49250</name>
</gene>
<feature type="domain" description="HD-GYP" evidence="7">
    <location>
        <begin position="630"/>
        <end position="820"/>
    </location>
</feature>
<dbReference type="Gene3D" id="1.10.3210.10">
    <property type="entry name" value="Hypothetical protein af1432"/>
    <property type="match status" value="1"/>
</dbReference>
<dbReference type="SMART" id="SM00267">
    <property type="entry name" value="GGDEF"/>
    <property type="match status" value="1"/>
</dbReference>
<dbReference type="NCBIfam" id="TIGR00229">
    <property type="entry name" value="sensory_box"/>
    <property type="match status" value="1"/>
</dbReference>
<dbReference type="SMART" id="SM00304">
    <property type="entry name" value="HAMP"/>
    <property type="match status" value="1"/>
</dbReference>
<dbReference type="NCBIfam" id="TIGR00254">
    <property type="entry name" value="GGDEF"/>
    <property type="match status" value="1"/>
</dbReference>
<dbReference type="AlphaFoldDB" id="A0A644WHQ2"/>
<dbReference type="Pfam" id="PF13487">
    <property type="entry name" value="HD_5"/>
    <property type="match status" value="1"/>
</dbReference>
<evidence type="ECO:0000259" key="7">
    <source>
        <dbReference type="PROSITE" id="PS51832"/>
    </source>
</evidence>
<feature type="domain" description="GGDEF" evidence="5">
    <location>
        <begin position="509"/>
        <end position="640"/>
    </location>
</feature>
<comment type="caution">
    <text evidence="8">The sequence shown here is derived from an EMBL/GenBank/DDBJ whole genome shotgun (WGS) entry which is preliminary data.</text>
</comment>
<feature type="domain" description="HAMP" evidence="4">
    <location>
        <begin position="292"/>
        <end position="345"/>
    </location>
</feature>
<dbReference type="InterPro" id="IPR035965">
    <property type="entry name" value="PAS-like_dom_sf"/>
</dbReference>
<name>A0A644WHQ2_9ZZZZ</name>
<dbReference type="InterPro" id="IPR007892">
    <property type="entry name" value="CHASE4"/>
</dbReference>
<dbReference type="PROSITE" id="PS50113">
    <property type="entry name" value="PAC"/>
    <property type="match status" value="1"/>
</dbReference>
<dbReference type="CDD" id="cd00130">
    <property type="entry name" value="PAS"/>
    <property type="match status" value="1"/>
</dbReference>
<reference evidence="8" key="1">
    <citation type="submission" date="2019-08" db="EMBL/GenBank/DDBJ databases">
        <authorList>
            <person name="Kucharzyk K."/>
            <person name="Murdoch R.W."/>
            <person name="Higgins S."/>
            <person name="Loffler F."/>
        </authorList>
    </citation>
    <scope>NUCLEOTIDE SEQUENCE</scope>
</reference>
<evidence type="ECO:0000259" key="3">
    <source>
        <dbReference type="PROSITE" id="PS50113"/>
    </source>
</evidence>
<sequence length="820" mass="91927">MGTKTKIAMTVVPIIIAAIIFENLVFGLIFRNFVLASEKSQVDFSVSGISSYIKENLTKYSGMASDWGHWDDTYLYIENNNQAYIDLNMSENSFGYLDISFIIILDRDGNVLFRRFYQQDNGRFIDFPAGFSEDVPQVTDFARTAKDTSGILKIGEAFYFVCATDVTDSQEKETANGTLVFGRQLCSGKIRDMERSSRCSIDSIELRENIEPQNDAGVYILEGSFDKNHDRSSVYFDLAAVNMLEPKSAVVFSLAMPRDLYMSGTKGVYRIVLFNMIVCVAAALFVFVLLGTYITKPFKDLIADVKSLGNKNELSGRLTESGTDEFSFLRKSINSLLGEIEQRQTALIESREKLQATLISVGDGVITFDTCGRVQFLNPVAEKLTGWKSSEAQNVPMERVFNIINEYTRDPVESPVIQVYKTENIIELTNHTLLISKDGTETPIEDTAAPIKDSSGKLIGCVLVFRDFSERKEKQRRIEYLSFHDQLTGLYNRRFFEEELKRIDVARNLPLSFIYADVNGLKMINDAFGHEAGDELIELVAQVLKTECRADDIIARIGGDEFVILLPKTPEPSVDKLVGRISEIINRHSIMNVQVSVSFGWDTKTKAAQPAMEVMKSAENLMYQRKILNSSSKRGGIIKSILNTLLVKSPREGSHSKRVSKLCEEIGKAYQLSFDEIKELSAAGELHDIGKIAVDETILNKTSTLSTSEWVQINHHPEIGYRLLGATAEFNNIAEYVLAHHERWDGTGYPKGSKGEEIVFEARVIAVADAFDAMTCERPYHKALSQNEAAEELKKNAGTQFDPDIVKVFIEKVLGIELDS</sequence>
<dbReference type="SMART" id="SM00471">
    <property type="entry name" value="HDc"/>
    <property type="match status" value="1"/>
</dbReference>
<organism evidence="8">
    <name type="scientific">bioreactor metagenome</name>
    <dbReference type="NCBI Taxonomy" id="1076179"/>
    <lineage>
        <taxon>unclassified sequences</taxon>
        <taxon>metagenomes</taxon>
        <taxon>ecological metagenomes</taxon>
    </lineage>
</organism>
<dbReference type="CDD" id="cd01949">
    <property type="entry name" value="GGDEF"/>
    <property type="match status" value="1"/>
</dbReference>
<dbReference type="InterPro" id="IPR029787">
    <property type="entry name" value="Nucleotide_cyclase"/>
</dbReference>
<dbReference type="EMBL" id="VSSQ01000914">
    <property type="protein sequence ID" value="MPM02991.1"/>
    <property type="molecule type" value="Genomic_DNA"/>
</dbReference>
<dbReference type="Gene3D" id="3.30.450.20">
    <property type="entry name" value="PAS domain"/>
    <property type="match status" value="1"/>
</dbReference>
<dbReference type="CDD" id="cd00077">
    <property type="entry name" value="HDc"/>
    <property type="match status" value="1"/>
</dbReference>
<dbReference type="InterPro" id="IPR000014">
    <property type="entry name" value="PAS"/>
</dbReference>
<dbReference type="SUPFAM" id="SSF55785">
    <property type="entry name" value="PYP-like sensor domain (PAS domain)"/>
    <property type="match status" value="1"/>
</dbReference>
<dbReference type="Pfam" id="PF05228">
    <property type="entry name" value="CHASE4"/>
    <property type="match status" value="1"/>
</dbReference>
<dbReference type="PROSITE" id="PS51832">
    <property type="entry name" value="HD_GYP"/>
    <property type="match status" value="1"/>
</dbReference>
<keyword evidence="1" id="KW-1133">Transmembrane helix</keyword>
<dbReference type="SUPFAM" id="SSF55073">
    <property type="entry name" value="Nucleotide cyclase"/>
    <property type="match status" value="1"/>
</dbReference>
<dbReference type="PROSITE" id="PS50887">
    <property type="entry name" value="GGDEF"/>
    <property type="match status" value="1"/>
</dbReference>
<dbReference type="Gene3D" id="6.10.340.10">
    <property type="match status" value="1"/>
</dbReference>
<feature type="domain" description="PAC" evidence="3">
    <location>
        <begin position="428"/>
        <end position="480"/>
    </location>
</feature>
<dbReference type="PROSITE" id="PS50112">
    <property type="entry name" value="PAS"/>
    <property type="match status" value="1"/>
</dbReference>
<protein>
    <submittedName>
        <fullName evidence="8">Uncharacterized protein</fullName>
    </submittedName>
</protein>
<accession>A0A644WHQ2</accession>
<evidence type="ECO:0000259" key="6">
    <source>
        <dbReference type="PROSITE" id="PS51831"/>
    </source>
</evidence>
<dbReference type="InterPro" id="IPR043128">
    <property type="entry name" value="Rev_trsase/Diguanyl_cyclase"/>
</dbReference>
<dbReference type="InterPro" id="IPR000700">
    <property type="entry name" value="PAS-assoc_C"/>
</dbReference>
<feature type="transmembrane region" description="Helical" evidence="1">
    <location>
        <begin position="268"/>
        <end position="294"/>
    </location>
</feature>
<feature type="domain" description="HD" evidence="6">
    <location>
        <begin position="652"/>
        <end position="774"/>
    </location>
</feature>
<evidence type="ECO:0000313" key="8">
    <source>
        <dbReference type="EMBL" id="MPM02991.1"/>
    </source>
</evidence>
<evidence type="ECO:0000259" key="2">
    <source>
        <dbReference type="PROSITE" id="PS50112"/>
    </source>
</evidence>
<dbReference type="InterPro" id="IPR003607">
    <property type="entry name" value="HD/PDEase_dom"/>
</dbReference>
<keyword evidence="1" id="KW-0472">Membrane</keyword>
<dbReference type="InterPro" id="IPR006674">
    <property type="entry name" value="HD_domain"/>
</dbReference>
<dbReference type="GO" id="GO:0016020">
    <property type="term" value="C:membrane"/>
    <property type="evidence" value="ECO:0007669"/>
    <property type="project" value="InterPro"/>
</dbReference>
<dbReference type="InterPro" id="IPR037522">
    <property type="entry name" value="HD_GYP_dom"/>
</dbReference>
<dbReference type="PROSITE" id="PS51831">
    <property type="entry name" value="HD"/>
    <property type="match status" value="1"/>
</dbReference>
<dbReference type="InterPro" id="IPR000160">
    <property type="entry name" value="GGDEF_dom"/>
</dbReference>
<feature type="domain" description="PAS" evidence="2">
    <location>
        <begin position="350"/>
        <end position="423"/>
    </location>
</feature>